<sequence length="67" mass="7345">MSIFSTVDQFSKKNPAFTKGGLRALIFNEHTNGLAQSGAILRIGRKVLISESKFFAWVESQNQGGSK</sequence>
<evidence type="ECO:0000313" key="2">
    <source>
        <dbReference type="Proteomes" id="UP000077763"/>
    </source>
</evidence>
<evidence type="ECO:0000313" key="1">
    <source>
        <dbReference type="EMBL" id="OAI07055.1"/>
    </source>
</evidence>
<dbReference type="Proteomes" id="UP000077763">
    <property type="component" value="Unassembled WGS sequence"/>
</dbReference>
<proteinExistence type="predicted"/>
<organism evidence="1 2">
    <name type="scientific">Methylomonas methanica</name>
    <dbReference type="NCBI Taxonomy" id="421"/>
    <lineage>
        <taxon>Bacteria</taxon>
        <taxon>Pseudomonadati</taxon>
        <taxon>Pseudomonadota</taxon>
        <taxon>Gammaproteobacteria</taxon>
        <taxon>Methylococcales</taxon>
        <taxon>Methylococcaceae</taxon>
        <taxon>Methylomonas</taxon>
    </lineage>
</organism>
<comment type="caution">
    <text evidence="1">The sequence shown here is derived from an EMBL/GenBank/DDBJ whole genome shotgun (WGS) entry which is preliminary data.</text>
</comment>
<name>A0A177MNM6_METMH</name>
<reference evidence="1 2" key="1">
    <citation type="submission" date="2016-03" db="EMBL/GenBank/DDBJ databases">
        <authorList>
            <person name="Ploux O."/>
        </authorList>
    </citation>
    <scope>NUCLEOTIDE SEQUENCE [LARGE SCALE GENOMIC DNA]</scope>
    <source>
        <strain evidence="1 2">R-45371</strain>
    </source>
</reference>
<accession>A0A177MNM6</accession>
<gene>
    <name evidence="1" type="ORF">A1353_08370</name>
</gene>
<dbReference type="EMBL" id="LUUH01000030">
    <property type="protein sequence ID" value="OAI07055.1"/>
    <property type="molecule type" value="Genomic_DNA"/>
</dbReference>
<dbReference type="AlphaFoldDB" id="A0A177MNM6"/>
<protein>
    <submittedName>
        <fullName evidence="1">Uncharacterized protein</fullName>
    </submittedName>
</protein>